<dbReference type="SUPFAM" id="SSF88713">
    <property type="entry name" value="Glycoside hydrolase/deacetylase"/>
    <property type="match status" value="1"/>
</dbReference>
<dbReference type="CDD" id="cd10936">
    <property type="entry name" value="CE4_DAC2"/>
    <property type="match status" value="1"/>
</dbReference>
<evidence type="ECO:0000313" key="4">
    <source>
        <dbReference type="Proteomes" id="UP001181622"/>
    </source>
</evidence>
<dbReference type="PANTHER" id="PTHR30105">
    <property type="entry name" value="UNCHARACTERIZED YIBQ-RELATED"/>
    <property type="match status" value="1"/>
</dbReference>
<feature type="region of interest" description="Disordered" evidence="1">
    <location>
        <begin position="114"/>
        <end position="133"/>
    </location>
</feature>
<dbReference type="Gene3D" id="3.20.20.370">
    <property type="entry name" value="Glycoside hydrolase/deacetylase"/>
    <property type="match status" value="1"/>
</dbReference>
<keyword evidence="2" id="KW-1133">Transmembrane helix</keyword>
<accession>A0ABU1DF59</accession>
<dbReference type="InterPro" id="IPR006837">
    <property type="entry name" value="Divergent_DAC"/>
</dbReference>
<feature type="compositionally biased region" description="Low complexity" evidence="1">
    <location>
        <begin position="123"/>
        <end position="133"/>
    </location>
</feature>
<protein>
    <submittedName>
        <fullName evidence="3">Divergent polysaccharide deacetylase family protein</fullName>
    </submittedName>
</protein>
<keyword evidence="2" id="KW-0812">Transmembrane</keyword>
<evidence type="ECO:0000256" key="1">
    <source>
        <dbReference type="SAM" id="MobiDB-lite"/>
    </source>
</evidence>
<keyword evidence="4" id="KW-1185">Reference proteome</keyword>
<comment type="caution">
    <text evidence="3">The sequence shown here is derived from an EMBL/GenBank/DDBJ whole genome shotgun (WGS) entry which is preliminary data.</text>
</comment>
<dbReference type="EMBL" id="JADBEO010000015">
    <property type="protein sequence ID" value="MDR4306751.1"/>
    <property type="molecule type" value="Genomic_DNA"/>
</dbReference>
<keyword evidence="2" id="KW-0472">Membrane</keyword>
<sequence>MADQDLEKPLRTREPARKVSGRLLPNDGVGVVAGVVIVLLLIVAGWAVLVRDPLGGEPTATATIERRAPARPGGGHGEEKAAEAKAETSRDGVPIVNPGEPVPKAGPVIIRVPGANDGGSGKAAGAPSGAPGAVQTAMLEDSKFGPLPRIAADGKRPMDAYARPQAAPRQPRVALVVAGLGVGKEATAEAVKSLPGEVTLAFSPYGSDVAEQIAGARRDGHETLIQAPMEPFAYPSNDPGPQTLLTTLPASANLERLRWTLGRASGYVGVAPLAGARFLQSDDALAPIFTELARRGLMFVAQGQQESRFATLAEQSGLPALRTSAPIDATPDAAAIDGALADLERDAKASGAAIGLASATPLTLKRIEAWRAGLAKRGVALVPLTAALKPQGPS</sequence>
<evidence type="ECO:0000256" key="2">
    <source>
        <dbReference type="SAM" id="Phobius"/>
    </source>
</evidence>
<gene>
    <name evidence="3" type="ORF">IHQ68_08980</name>
</gene>
<dbReference type="RefSeq" id="WP_309390923.1">
    <property type="nucleotide sequence ID" value="NZ_JADBEO010000015.1"/>
</dbReference>
<dbReference type="PANTHER" id="PTHR30105:SF2">
    <property type="entry name" value="DIVERGENT POLYSACCHARIDE DEACETYLASE SUPERFAMILY"/>
    <property type="match status" value="1"/>
</dbReference>
<dbReference type="Proteomes" id="UP001181622">
    <property type="component" value="Unassembled WGS sequence"/>
</dbReference>
<dbReference type="Pfam" id="PF04748">
    <property type="entry name" value="Polysacc_deac_2"/>
    <property type="match status" value="1"/>
</dbReference>
<name>A0ABU1DF59_9HYPH</name>
<reference evidence="3" key="1">
    <citation type="submission" date="2020-10" db="EMBL/GenBank/DDBJ databases">
        <authorList>
            <person name="Abbas A."/>
            <person name="Razzaq R."/>
            <person name="Waqas M."/>
            <person name="Abbas N."/>
            <person name="Nielsen T.K."/>
            <person name="Hansen L.H."/>
            <person name="Hussain S."/>
            <person name="Shahid M."/>
        </authorList>
    </citation>
    <scope>NUCLEOTIDE SEQUENCE</scope>
    <source>
        <strain evidence="3">S14</strain>
    </source>
</reference>
<organism evidence="3 4">
    <name type="scientific">Chelatococcus sambhunathii</name>
    <dbReference type="NCBI Taxonomy" id="363953"/>
    <lineage>
        <taxon>Bacteria</taxon>
        <taxon>Pseudomonadati</taxon>
        <taxon>Pseudomonadota</taxon>
        <taxon>Alphaproteobacteria</taxon>
        <taxon>Hyphomicrobiales</taxon>
        <taxon>Chelatococcaceae</taxon>
        <taxon>Chelatococcus</taxon>
    </lineage>
</organism>
<feature type="compositionally biased region" description="Basic and acidic residues" evidence="1">
    <location>
        <begin position="76"/>
        <end position="90"/>
    </location>
</feature>
<dbReference type="InterPro" id="IPR011330">
    <property type="entry name" value="Glyco_hydro/deAcase_b/a-brl"/>
</dbReference>
<evidence type="ECO:0000313" key="3">
    <source>
        <dbReference type="EMBL" id="MDR4306751.1"/>
    </source>
</evidence>
<proteinExistence type="predicted"/>
<feature type="region of interest" description="Disordered" evidence="1">
    <location>
        <begin position="56"/>
        <end position="106"/>
    </location>
</feature>
<feature type="transmembrane region" description="Helical" evidence="2">
    <location>
        <begin position="28"/>
        <end position="49"/>
    </location>
</feature>